<name>A0A392US15_9FABA</name>
<keyword evidence="3" id="KW-1185">Reference proteome</keyword>
<dbReference type="EMBL" id="LXQA010959912">
    <property type="protein sequence ID" value="MCI78824.1"/>
    <property type="molecule type" value="Genomic_DNA"/>
</dbReference>
<organism evidence="2 3">
    <name type="scientific">Trifolium medium</name>
    <dbReference type="NCBI Taxonomy" id="97028"/>
    <lineage>
        <taxon>Eukaryota</taxon>
        <taxon>Viridiplantae</taxon>
        <taxon>Streptophyta</taxon>
        <taxon>Embryophyta</taxon>
        <taxon>Tracheophyta</taxon>
        <taxon>Spermatophyta</taxon>
        <taxon>Magnoliopsida</taxon>
        <taxon>eudicotyledons</taxon>
        <taxon>Gunneridae</taxon>
        <taxon>Pentapetalae</taxon>
        <taxon>rosids</taxon>
        <taxon>fabids</taxon>
        <taxon>Fabales</taxon>
        <taxon>Fabaceae</taxon>
        <taxon>Papilionoideae</taxon>
        <taxon>50 kb inversion clade</taxon>
        <taxon>NPAAA clade</taxon>
        <taxon>Hologalegina</taxon>
        <taxon>IRL clade</taxon>
        <taxon>Trifolieae</taxon>
        <taxon>Trifolium</taxon>
    </lineage>
</organism>
<feature type="domain" description="Zinc knuckle CX2CX4HX4C" evidence="1">
    <location>
        <begin position="7"/>
        <end position="49"/>
    </location>
</feature>
<proteinExistence type="predicted"/>
<accession>A0A392US15</accession>
<dbReference type="Proteomes" id="UP000265520">
    <property type="component" value="Unassembled WGS sequence"/>
</dbReference>
<reference evidence="2 3" key="1">
    <citation type="journal article" date="2018" name="Front. Plant Sci.">
        <title>Red Clover (Trifolium pratense) and Zigzag Clover (T. medium) - A Picture of Genomic Similarities and Differences.</title>
        <authorList>
            <person name="Dluhosova J."/>
            <person name="Istvanek J."/>
            <person name="Nedelnik J."/>
            <person name="Repkova J."/>
        </authorList>
    </citation>
    <scope>NUCLEOTIDE SEQUENCE [LARGE SCALE GENOMIC DNA]</scope>
    <source>
        <strain evidence="3">cv. 10/8</strain>
        <tissue evidence="2">Leaf</tissue>
    </source>
</reference>
<protein>
    <recommendedName>
        <fullName evidence="1">Zinc knuckle CX2CX4HX4C domain-containing protein</fullName>
    </recommendedName>
</protein>
<dbReference type="AlphaFoldDB" id="A0A392US15"/>
<evidence type="ECO:0000259" key="1">
    <source>
        <dbReference type="Pfam" id="PF14392"/>
    </source>
</evidence>
<dbReference type="Pfam" id="PF14392">
    <property type="entry name" value="zf-CCHC_4"/>
    <property type="match status" value="1"/>
</dbReference>
<sequence>MRIHVRLDVRIPIRKELKVKNQGGEWHVVQLRYEKLGNFCFLCGVLGHTQ</sequence>
<gene>
    <name evidence="2" type="ORF">A2U01_0100095</name>
</gene>
<evidence type="ECO:0000313" key="3">
    <source>
        <dbReference type="Proteomes" id="UP000265520"/>
    </source>
</evidence>
<dbReference type="InterPro" id="IPR025836">
    <property type="entry name" value="Zn_knuckle_CX2CX4HX4C"/>
</dbReference>
<feature type="non-terminal residue" evidence="2">
    <location>
        <position position="50"/>
    </location>
</feature>
<evidence type="ECO:0000313" key="2">
    <source>
        <dbReference type="EMBL" id="MCI78824.1"/>
    </source>
</evidence>
<comment type="caution">
    <text evidence="2">The sequence shown here is derived from an EMBL/GenBank/DDBJ whole genome shotgun (WGS) entry which is preliminary data.</text>
</comment>